<evidence type="ECO:0008006" key="3">
    <source>
        <dbReference type="Google" id="ProtNLM"/>
    </source>
</evidence>
<dbReference type="AlphaFoldDB" id="A0AA38SGL5"/>
<organism evidence="1 2">
    <name type="scientific">Centaurea solstitialis</name>
    <name type="common">yellow star-thistle</name>
    <dbReference type="NCBI Taxonomy" id="347529"/>
    <lineage>
        <taxon>Eukaryota</taxon>
        <taxon>Viridiplantae</taxon>
        <taxon>Streptophyta</taxon>
        <taxon>Embryophyta</taxon>
        <taxon>Tracheophyta</taxon>
        <taxon>Spermatophyta</taxon>
        <taxon>Magnoliopsida</taxon>
        <taxon>eudicotyledons</taxon>
        <taxon>Gunneridae</taxon>
        <taxon>Pentapetalae</taxon>
        <taxon>asterids</taxon>
        <taxon>campanulids</taxon>
        <taxon>Asterales</taxon>
        <taxon>Asteraceae</taxon>
        <taxon>Carduoideae</taxon>
        <taxon>Cardueae</taxon>
        <taxon>Centaureinae</taxon>
        <taxon>Centaurea</taxon>
    </lineage>
</organism>
<sequence>MKAFYRSSIGPPPENSRVGVTVNTADIPPVVEEADDDYAEPTLQEMVAREVVKTLKETLPNLLEQMKDEIKVYVQEQIDAVTAARKTTEAPVNQGVQQHLRVVTYRDFSACKPPTFDGTPDPLVSTTWVSEVEGAFLTSYCPPESKVIFASNLLRGAAKDWWNLLLKKEGVEAIEKMKWEKFLEFCNTLKIRANKNFHFNKDGIQK</sequence>
<accession>A0AA38SGL5</accession>
<reference evidence="1" key="1">
    <citation type="submission" date="2023-03" db="EMBL/GenBank/DDBJ databases">
        <title>Chromosome-scale reference genome and RAD-based genetic map of yellow starthistle (Centaurea solstitialis) reveal putative structural variation and QTLs associated with invader traits.</title>
        <authorList>
            <person name="Reatini B."/>
            <person name="Cang F.A."/>
            <person name="Jiang Q."/>
            <person name="Mckibben M.T.W."/>
            <person name="Barker M.S."/>
            <person name="Rieseberg L.H."/>
            <person name="Dlugosch K.M."/>
        </authorList>
    </citation>
    <scope>NUCLEOTIDE SEQUENCE</scope>
    <source>
        <strain evidence="1">CAN-66</strain>
        <tissue evidence="1">Leaf</tissue>
    </source>
</reference>
<dbReference type="EMBL" id="JARYMX010000007">
    <property type="protein sequence ID" value="KAJ9541993.1"/>
    <property type="molecule type" value="Genomic_DNA"/>
</dbReference>
<evidence type="ECO:0000313" key="2">
    <source>
        <dbReference type="Proteomes" id="UP001172457"/>
    </source>
</evidence>
<gene>
    <name evidence="1" type="ORF">OSB04_028499</name>
</gene>
<dbReference type="Proteomes" id="UP001172457">
    <property type="component" value="Chromosome 7"/>
</dbReference>
<proteinExistence type="predicted"/>
<protein>
    <recommendedName>
        <fullName evidence="3">Retrotransposon gag domain-containing protein</fullName>
    </recommendedName>
</protein>
<evidence type="ECO:0000313" key="1">
    <source>
        <dbReference type="EMBL" id="KAJ9541993.1"/>
    </source>
</evidence>
<comment type="caution">
    <text evidence="1">The sequence shown here is derived from an EMBL/GenBank/DDBJ whole genome shotgun (WGS) entry which is preliminary data.</text>
</comment>
<name>A0AA38SGL5_9ASTR</name>
<keyword evidence="2" id="KW-1185">Reference proteome</keyword>